<evidence type="ECO:0000256" key="3">
    <source>
        <dbReference type="ARBA" id="ARBA00047317"/>
    </source>
</evidence>
<comment type="caution">
    <text evidence="6">The sequence shown here is derived from an EMBL/GenBank/DDBJ whole genome shotgun (WGS) entry which is preliminary data.</text>
</comment>
<accession>W4M9A9</accession>
<reference evidence="6 7" key="1">
    <citation type="journal article" date="2014" name="Nature">
        <title>An environmental bacterial taxon with a large and distinct metabolic repertoire.</title>
        <authorList>
            <person name="Wilson M.C."/>
            <person name="Mori T."/>
            <person name="Ruckert C."/>
            <person name="Uria A.R."/>
            <person name="Helf M.J."/>
            <person name="Takada K."/>
            <person name="Gernert C."/>
            <person name="Steffens U.A."/>
            <person name="Heycke N."/>
            <person name="Schmitt S."/>
            <person name="Rinke C."/>
            <person name="Helfrich E.J."/>
            <person name="Brachmann A.O."/>
            <person name="Gurgui C."/>
            <person name="Wakimoto T."/>
            <person name="Kracht M."/>
            <person name="Crusemann M."/>
            <person name="Hentschel U."/>
            <person name="Abe I."/>
            <person name="Matsunaga S."/>
            <person name="Kalinowski J."/>
            <person name="Takeyama H."/>
            <person name="Piel J."/>
        </authorList>
    </citation>
    <scope>NUCLEOTIDE SEQUENCE [LARGE SCALE GENOMIC DNA]</scope>
    <source>
        <strain evidence="7">TSY2</strain>
    </source>
</reference>
<name>W4M9A9_9BACT</name>
<dbReference type="EMBL" id="AZHX01000758">
    <property type="protein sequence ID" value="ETX06212.1"/>
    <property type="molecule type" value="Genomic_DNA"/>
</dbReference>
<evidence type="ECO:0000313" key="7">
    <source>
        <dbReference type="Proteomes" id="UP000019140"/>
    </source>
</evidence>
<proteinExistence type="inferred from homology"/>
<dbReference type="HOGENOM" id="CLU_010186_7_0_7"/>
<dbReference type="InterPro" id="IPR001453">
    <property type="entry name" value="MoaB/Mog_dom"/>
</dbReference>
<comment type="cofactor">
    <cofactor evidence="4">
        <name>Mg(2+)</name>
        <dbReference type="ChEBI" id="CHEBI:18420"/>
    </cofactor>
</comment>
<dbReference type="SMART" id="SM00852">
    <property type="entry name" value="MoCF_biosynth"/>
    <property type="match status" value="1"/>
</dbReference>
<dbReference type="PATRIC" id="fig|1429439.4.peg.3138"/>
<dbReference type="Pfam" id="PF00994">
    <property type="entry name" value="MoCF_biosynth"/>
    <property type="match status" value="1"/>
</dbReference>
<dbReference type="GO" id="GO:0005829">
    <property type="term" value="C:cytosol"/>
    <property type="evidence" value="ECO:0007669"/>
    <property type="project" value="TreeGrafter"/>
</dbReference>
<dbReference type="Gene3D" id="3.40.980.10">
    <property type="entry name" value="MoaB/Mog-like domain"/>
    <property type="match status" value="1"/>
</dbReference>
<dbReference type="PANTHER" id="PTHR10192:SF5">
    <property type="entry name" value="GEPHYRIN"/>
    <property type="match status" value="1"/>
</dbReference>
<evidence type="ECO:0000256" key="4">
    <source>
        <dbReference type="RuleBase" id="RU365090"/>
    </source>
</evidence>
<dbReference type="Gene3D" id="3.90.105.10">
    <property type="entry name" value="Molybdopterin biosynthesis moea protein, domain 2"/>
    <property type="match status" value="1"/>
</dbReference>
<dbReference type="InterPro" id="IPR038987">
    <property type="entry name" value="MoeA-like"/>
</dbReference>
<evidence type="ECO:0000259" key="5">
    <source>
        <dbReference type="SMART" id="SM00852"/>
    </source>
</evidence>
<sequence>MLSYHLALEQVRQTVSPLASERVALTDALGRTLAADLLAPHPMPPFDQSLMDGYAARSRDTRTATAAQPVRLPLGSTLTAGETLQQPVPPRQAIRIMTGAPMPPGVDAVVRLEDAVIEDNILVIGQPLRRGQFIQRRGAEVKPLAVVCKVGERLTPQRIGMALALGLAEAEVVRPPRVAFVAPGDELLPPGASLQAGKKWCSNLYALDARARELGYESRNLGIVPDTAEALTAALQQGLAGDAVVILGASGQGVHDYAGRAMADVGASLMFRGVAIVPGRSTAVARHRQTLIFGLPGSPWAAFITFEMLVRPALDALLGQPAKLPLPAVLASDVSMRRGATHFVPVRLQPSQPDPEAVPLRDLLAVARAEAGALGMLMTPSNRRHLPPGSRVRVLPL</sequence>
<comment type="function">
    <text evidence="1 4">Catalyzes the insertion of molybdate into adenylated molybdopterin with the concomitant release of AMP.</text>
</comment>
<dbReference type="InterPro" id="IPR036425">
    <property type="entry name" value="MoaB/Mog-like_dom_sf"/>
</dbReference>
<dbReference type="Gene3D" id="2.170.190.11">
    <property type="entry name" value="Molybdopterin biosynthesis moea protein, domain 3"/>
    <property type="match status" value="1"/>
</dbReference>
<dbReference type="UniPathway" id="UPA00344"/>
<keyword evidence="4" id="KW-0501">Molybdenum cofactor biosynthesis</keyword>
<dbReference type="Proteomes" id="UP000019140">
    <property type="component" value="Unassembled WGS sequence"/>
</dbReference>
<evidence type="ECO:0000256" key="2">
    <source>
        <dbReference type="ARBA" id="ARBA00010763"/>
    </source>
</evidence>
<keyword evidence="4" id="KW-0460">Magnesium</keyword>
<gene>
    <name evidence="6" type="ORF">ETSY2_18505</name>
</gene>
<protein>
    <recommendedName>
        <fullName evidence="4">Molybdopterin molybdenumtransferase</fullName>
        <ecNumber evidence="4">2.10.1.1</ecNumber>
    </recommendedName>
</protein>
<dbReference type="Gene3D" id="2.40.340.10">
    <property type="entry name" value="MoeA, C-terminal, domain IV"/>
    <property type="match status" value="1"/>
</dbReference>
<comment type="pathway">
    <text evidence="4">Cofactor biosynthesis; molybdopterin biosynthesis.</text>
</comment>
<dbReference type="CDD" id="cd00887">
    <property type="entry name" value="MoeA"/>
    <property type="match status" value="1"/>
</dbReference>
<organism evidence="6 7">
    <name type="scientific">Candidatus Entotheonella gemina</name>
    <dbReference type="NCBI Taxonomy" id="1429439"/>
    <lineage>
        <taxon>Bacteria</taxon>
        <taxon>Pseudomonadati</taxon>
        <taxon>Nitrospinota/Tectimicrobiota group</taxon>
        <taxon>Candidatus Tectimicrobiota</taxon>
        <taxon>Candidatus Entotheonellia</taxon>
        <taxon>Candidatus Entotheonellales</taxon>
        <taxon>Candidatus Entotheonellaceae</taxon>
        <taxon>Candidatus Entotheonella</taxon>
    </lineage>
</organism>
<comment type="similarity">
    <text evidence="2 4">Belongs to the MoeA family.</text>
</comment>
<evidence type="ECO:0000256" key="1">
    <source>
        <dbReference type="ARBA" id="ARBA00002901"/>
    </source>
</evidence>
<feature type="domain" description="MoaB/Mog" evidence="5">
    <location>
        <begin position="179"/>
        <end position="316"/>
    </location>
</feature>
<dbReference type="InterPro" id="IPR036135">
    <property type="entry name" value="MoeA_linker/N_sf"/>
</dbReference>
<dbReference type="SUPFAM" id="SSF63867">
    <property type="entry name" value="MoeA C-terminal domain-like"/>
    <property type="match status" value="1"/>
</dbReference>
<keyword evidence="4" id="KW-0479">Metal-binding</keyword>
<dbReference type="GO" id="GO:0046872">
    <property type="term" value="F:metal ion binding"/>
    <property type="evidence" value="ECO:0007669"/>
    <property type="project" value="UniProtKB-UniRule"/>
</dbReference>
<dbReference type="Pfam" id="PF03453">
    <property type="entry name" value="MoeA_N"/>
    <property type="match status" value="1"/>
</dbReference>
<dbReference type="PANTHER" id="PTHR10192">
    <property type="entry name" value="MOLYBDOPTERIN BIOSYNTHESIS PROTEIN"/>
    <property type="match status" value="1"/>
</dbReference>
<keyword evidence="4" id="KW-0500">Molybdenum</keyword>
<evidence type="ECO:0000313" key="6">
    <source>
        <dbReference type="EMBL" id="ETX06212.1"/>
    </source>
</evidence>
<dbReference type="SUPFAM" id="SSF53218">
    <property type="entry name" value="Molybdenum cofactor biosynthesis proteins"/>
    <property type="match status" value="1"/>
</dbReference>
<comment type="catalytic activity">
    <reaction evidence="3">
        <text>adenylyl-molybdopterin + molybdate = Mo-molybdopterin + AMP + H(+)</text>
        <dbReference type="Rhea" id="RHEA:35047"/>
        <dbReference type="ChEBI" id="CHEBI:15378"/>
        <dbReference type="ChEBI" id="CHEBI:36264"/>
        <dbReference type="ChEBI" id="CHEBI:62727"/>
        <dbReference type="ChEBI" id="CHEBI:71302"/>
        <dbReference type="ChEBI" id="CHEBI:456215"/>
        <dbReference type="EC" id="2.10.1.1"/>
    </reaction>
</comment>
<dbReference type="GO" id="GO:0006777">
    <property type="term" value="P:Mo-molybdopterin cofactor biosynthetic process"/>
    <property type="evidence" value="ECO:0007669"/>
    <property type="project" value="UniProtKB-UniRule"/>
</dbReference>
<dbReference type="NCBIfam" id="NF045515">
    <property type="entry name" value="Glp_gephyrin"/>
    <property type="match status" value="1"/>
</dbReference>
<keyword evidence="4" id="KW-0808">Transferase</keyword>
<dbReference type="InterPro" id="IPR005110">
    <property type="entry name" value="MoeA_linker/N"/>
</dbReference>
<dbReference type="InterPro" id="IPR036688">
    <property type="entry name" value="MoeA_C_domain_IV_sf"/>
</dbReference>
<dbReference type="GO" id="GO:0061599">
    <property type="term" value="F:molybdopterin molybdotransferase activity"/>
    <property type="evidence" value="ECO:0007669"/>
    <property type="project" value="UniProtKB-UniRule"/>
</dbReference>
<dbReference type="EC" id="2.10.1.1" evidence="4"/>
<dbReference type="SUPFAM" id="SSF63882">
    <property type="entry name" value="MoeA N-terminal region -like"/>
    <property type="match status" value="1"/>
</dbReference>
<dbReference type="AlphaFoldDB" id="W4M9A9"/>
<keyword evidence="7" id="KW-1185">Reference proteome</keyword>